<dbReference type="EMBL" id="LR877151">
    <property type="protein sequence ID" value="CAD2216703.1"/>
    <property type="molecule type" value="Genomic_DNA"/>
</dbReference>
<feature type="compositionally biased region" description="Basic residues" evidence="1">
    <location>
        <begin position="130"/>
        <end position="139"/>
    </location>
</feature>
<dbReference type="AlphaFoldDB" id="A0A7G2CDB9"/>
<protein>
    <submittedName>
        <fullName evidence="2">Uncharacterized protein</fullName>
    </submittedName>
</protein>
<gene>
    <name evidence="2" type="ORF">ADEAN_000416500</name>
</gene>
<evidence type="ECO:0000313" key="2">
    <source>
        <dbReference type="EMBL" id="CAD2216703.1"/>
    </source>
</evidence>
<name>A0A7G2CDB9_9TRYP</name>
<evidence type="ECO:0000256" key="1">
    <source>
        <dbReference type="SAM" id="MobiDB-lite"/>
    </source>
</evidence>
<organism evidence="2 3">
    <name type="scientific">Angomonas deanei</name>
    <dbReference type="NCBI Taxonomy" id="59799"/>
    <lineage>
        <taxon>Eukaryota</taxon>
        <taxon>Discoba</taxon>
        <taxon>Euglenozoa</taxon>
        <taxon>Kinetoplastea</taxon>
        <taxon>Metakinetoplastina</taxon>
        <taxon>Trypanosomatida</taxon>
        <taxon>Trypanosomatidae</taxon>
        <taxon>Strigomonadinae</taxon>
        <taxon>Angomonas</taxon>
    </lineage>
</organism>
<feature type="compositionally biased region" description="Acidic residues" evidence="1">
    <location>
        <begin position="1"/>
        <end position="11"/>
    </location>
</feature>
<feature type="region of interest" description="Disordered" evidence="1">
    <location>
        <begin position="70"/>
        <end position="139"/>
    </location>
</feature>
<dbReference type="Proteomes" id="UP000515908">
    <property type="component" value="Chromosome 07"/>
</dbReference>
<keyword evidence="3" id="KW-1185">Reference proteome</keyword>
<evidence type="ECO:0000313" key="3">
    <source>
        <dbReference type="Proteomes" id="UP000515908"/>
    </source>
</evidence>
<sequence length="139" mass="15898">MDDDEWAEEAGDFFTEFAKNAPASKSARRINRETEELERERLQSAKKVNQAHTAEEFRNKIRSAVLKNASEKEIKQAKKKFKSKGVEGKKKPTTTANEVPQVGNFSKKHNSAKLERQNRKNAKRAANGRAKPKFGKKRR</sequence>
<feature type="region of interest" description="Disordered" evidence="1">
    <location>
        <begin position="1"/>
        <end position="36"/>
    </location>
</feature>
<accession>A0A7G2CDB9</accession>
<reference evidence="2 3" key="1">
    <citation type="submission" date="2020-08" db="EMBL/GenBank/DDBJ databases">
        <authorList>
            <person name="Newling K."/>
            <person name="Davey J."/>
            <person name="Forrester S."/>
        </authorList>
    </citation>
    <scope>NUCLEOTIDE SEQUENCE [LARGE SCALE GENOMIC DNA]</scope>
    <source>
        <strain evidence="3">Crithidia deanei Carvalho (ATCC PRA-265)</strain>
    </source>
</reference>
<proteinExistence type="predicted"/>
<dbReference type="VEuPathDB" id="TriTrypDB:ADEAN_000416500"/>